<dbReference type="Proteomes" id="UP000070138">
    <property type="component" value="Unassembled WGS sequence"/>
</dbReference>
<dbReference type="SUPFAM" id="SSF69255">
    <property type="entry name" value="gp5 N-terminal domain-like"/>
    <property type="match status" value="1"/>
</dbReference>
<dbReference type="Pfam" id="PF04717">
    <property type="entry name" value="Phage_base_V"/>
    <property type="match status" value="1"/>
</dbReference>
<dbReference type="SUPFAM" id="SSF69279">
    <property type="entry name" value="Phage tail proteins"/>
    <property type="match status" value="1"/>
</dbReference>
<dbReference type="OrthoDB" id="1907165at2"/>
<protein>
    <submittedName>
        <fullName evidence="2">Type IV secretion protein Rhs</fullName>
    </submittedName>
</protein>
<dbReference type="EMBL" id="JRWG01000001">
    <property type="protein sequence ID" value="KXO01036.1"/>
    <property type="molecule type" value="Genomic_DNA"/>
</dbReference>
<name>A0A137RLF3_9FLAO</name>
<proteinExistence type="predicted"/>
<dbReference type="RefSeq" id="WP_062618978.1">
    <property type="nucleotide sequence ID" value="NZ_JRWG01000001.1"/>
</dbReference>
<evidence type="ECO:0000313" key="3">
    <source>
        <dbReference type="Proteomes" id="UP000070138"/>
    </source>
</evidence>
<gene>
    <name evidence="2" type="ORF">LS48_00725</name>
</gene>
<evidence type="ECO:0000259" key="1">
    <source>
        <dbReference type="Pfam" id="PF04717"/>
    </source>
</evidence>
<accession>A0A137RLF3</accession>
<reference evidence="3" key="1">
    <citation type="submission" date="2014-10" db="EMBL/GenBank/DDBJ databases">
        <title>Genome sequencing of Vitellibacter sp. D-24.</title>
        <authorList>
            <person name="Thevarajoo S."/>
            <person name="Selvaratnam C."/>
            <person name="Goh K.M."/>
            <person name="Chong C.S."/>
        </authorList>
    </citation>
    <scope>NUCLEOTIDE SEQUENCE [LARGE SCALE GENOMIC DNA]</scope>
    <source>
        <strain evidence="3">D-24</strain>
    </source>
</reference>
<dbReference type="STRING" id="1548749.LS48_00725"/>
<comment type="caution">
    <text evidence="2">The sequence shown here is derived from an EMBL/GenBank/DDBJ whole genome shotgun (WGS) entry which is preliminary data.</text>
</comment>
<sequence>MPNSRTIETSRSADLVTFKILIEGTELSAAHQVKNISVEKEINRIPFAQIVFFDGEAASQNFSLSNEDLLVPGKNIEIKAGYHSDEETIFKGIIIKQSIKIRESNSVLIVECRDEAVKMTIGRKSNFYYESKDSDIIEEIIGKYALESDVEATSFTNKEMVQYRASDWDFIMTRAQINGQICTVDDGKITVSKPDLSQDAIETVAFGATLLDFDAEMDARNQFNTITVYGWNPSEQEIVEAEATDPAISLNGNISVSDLAEIINLENLELKSGGSYNSTQLKDWSDAKSLFQQLSKTRGHVKFQGIPTVKPGTMLKLEGVGERFNGKIFISAVRHEIVDGNWTVDAEFGMNPKWFSETYDISELPAAGIIPAVSGLQIGVVSQLESDPDGEDRILVKIPIINKEKQGIWTRIATLDAGNNRGSFFLPEIGDEVIVGFVNDDPNHVVILGMLHSSAKPAPLTASDDNHEKGFVTRSEMKLIFNDEKKSITIETPGGKKVTIDEDAGAIVIEDENSNKITMDSDGVAMESGKDFSIKATGDCNIEAMNINVKANAQFKAEGSAGAEVSTSAVAVLKGSLVQIN</sequence>
<reference evidence="2 3" key="2">
    <citation type="journal article" date="2016" name="Int. J. Syst. Evol. Microbiol.">
        <title>Vitellibacter aquimaris sp. nov., a marine bacterium isolated from seawater.</title>
        <authorList>
            <person name="Thevarajoo S."/>
            <person name="Selvaratnam C."/>
            <person name="Goh K.M."/>
            <person name="Hong K.W."/>
            <person name="Chan X.Y."/>
            <person name="Chan K.G."/>
            <person name="Chong C.S."/>
        </authorList>
    </citation>
    <scope>NUCLEOTIDE SEQUENCE [LARGE SCALE GENOMIC DNA]</scope>
    <source>
        <strain evidence="2 3">D-24</strain>
    </source>
</reference>
<dbReference type="NCBIfam" id="TIGR01646">
    <property type="entry name" value="vgr_GE"/>
    <property type="match status" value="1"/>
</dbReference>
<dbReference type="AlphaFoldDB" id="A0A137RLF3"/>
<evidence type="ECO:0000313" key="2">
    <source>
        <dbReference type="EMBL" id="KXO01036.1"/>
    </source>
</evidence>
<keyword evidence="3" id="KW-1185">Reference proteome</keyword>
<feature type="domain" description="Gp5/Type VI secretion system Vgr protein OB-fold" evidence="1">
    <location>
        <begin position="378"/>
        <end position="452"/>
    </location>
</feature>
<organism evidence="2 3">
    <name type="scientific">Aequorivita aquimaris</name>
    <dbReference type="NCBI Taxonomy" id="1548749"/>
    <lineage>
        <taxon>Bacteria</taxon>
        <taxon>Pseudomonadati</taxon>
        <taxon>Bacteroidota</taxon>
        <taxon>Flavobacteriia</taxon>
        <taxon>Flavobacteriales</taxon>
        <taxon>Flavobacteriaceae</taxon>
        <taxon>Aequorivita</taxon>
    </lineage>
</organism>
<dbReference type="InterPro" id="IPR037026">
    <property type="entry name" value="Vgr_OB-fold_dom_sf"/>
</dbReference>
<dbReference type="Gene3D" id="2.40.50.230">
    <property type="entry name" value="Gp5 N-terminal domain"/>
    <property type="match status" value="1"/>
</dbReference>
<dbReference type="InterPro" id="IPR006531">
    <property type="entry name" value="Gp5/Vgr_OB"/>
</dbReference>
<dbReference type="PATRIC" id="fig|1548749.3.peg.156"/>
<dbReference type="InterPro" id="IPR006533">
    <property type="entry name" value="T6SS_Vgr_RhsGE"/>
</dbReference>